<dbReference type="STRING" id="109280.ENSHCOP00000004054"/>
<dbReference type="InterPro" id="IPR000725">
    <property type="entry name" value="Olfact_rcpt"/>
</dbReference>
<reference evidence="15" key="2">
    <citation type="submission" date="2025-09" db="UniProtKB">
        <authorList>
            <consortium name="Ensembl"/>
        </authorList>
    </citation>
    <scope>IDENTIFICATION</scope>
</reference>
<dbReference type="OMA" id="AYAVMEN"/>
<dbReference type="SUPFAM" id="SSF81321">
    <property type="entry name" value="Family A G protein-coupled receptor-like"/>
    <property type="match status" value="1"/>
</dbReference>
<evidence type="ECO:0000259" key="14">
    <source>
        <dbReference type="PROSITE" id="PS50262"/>
    </source>
</evidence>
<dbReference type="Ensembl" id="ENSHCOT00000007705.1">
    <property type="protein sequence ID" value="ENSHCOP00000004054.1"/>
    <property type="gene ID" value="ENSHCOG00000000170.1"/>
</dbReference>
<keyword evidence="4 13" id="KW-0812">Transmembrane</keyword>
<keyword evidence="10" id="KW-0675">Receptor</keyword>
<dbReference type="PROSITE" id="PS00237">
    <property type="entry name" value="G_PROTEIN_RECEP_F1_1"/>
    <property type="match status" value="1"/>
</dbReference>
<evidence type="ECO:0000256" key="5">
    <source>
        <dbReference type="ARBA" id="ARBA00022725"/>
    </source>
</evidence>
<dbReference type="GO" id="GO:0005886">
    <property type="term" value="C:plasma membrane"/>
    <property type="evidence" value="ECO:0007669"/>
    <property type="project" value="UniProtKB-SubCell"/>
</dbReference>
<comment type="subcellular location">
    <subcellularLocation>
        <location evidence="1">Cell membrane</location>
        <topology evidence="1">Multi-pass membrane protein</topology>
    </subcellularLocation>
</comment>
<evidence type="ECO:0000256" key="6">
    <source>
        <dbReference type="ARBA" id="ARBA00022989"/>
    </source>
</evidence>
<reference evidence="15" key="1">
    <citation type="submission" date="2025-08" db="UniProtKB">
        <authorList>
            <consortium name="Ensembl"/>
        </authorList>
    </citation>
    <scope>IDENTIFICATION</scope>
</reference>
<evidence type="ECO:0000313" key="16">
    <source>
        <dbReference type="Proteomes" id="UP000264820"/>
    </source>
</evidence>
<evidence type="ECO:0000256" key="3">
    <source>
        <dbReference type="ARBA" id="ARBA00022606"/>
    </source>
</evidence>
<dbReference type="AlphaFoldDB" id="A0A3Q3D6F4"/>
<sequence length="318" mass="35835">QDNSTMENTTTLTFTMTAYATLENHKHLFFILFFSLYVAAIFLNILLVTVIHQNKQLHQPMNVFACMLCFNEIYGCSVLLLPVMGVLLSKTHEISVKSCIAQVYFLHTYAASEFCILALMAYDRFVAICSPLHYHAIMTPSKAGKLIAFVGIYPFIVFGCFFSLTLQLSFCGQVIAKLYCVNMELVKNACSNASHISIIGLVLIGFLVFPQLFLIVFSYAQILRVCRKISKESQVIALKTCLPHLCSFLNYSIGSLFEVIQNRFDMSYVAIEARIFLSIYFAVIPPVTNPMLYGLGTSLFIYSLRNFCLGVFCHIFAT</sequence>
<evidence type="ECO:0000256" key="2">
    <source>
        <dbReference type="ARBA" id="ARBA00022475"/>
    </source>
</evidence>
<keyword evidence="11" id="KW-0325">Glycoprotein</keyword>
<keyword evidence="12" id="KW-0807">Transducer</keyword>
<name>A0A3Q3D6F4_HIPCM</name>
<keyword evidence="6 13" id="KW-1133">Transmembrane helix</keyword>
<evidence type="ECO:0000256" key="11">
    <source>
        <dbReference type="ARBA" id="ARBA00023180"/>
    </source>
</evidence>
<keyword evidence="9" id="KW-1015">Disulfide bond</keyword>
<evidence type="ECO:0000256" key="8">
    <source>
        <dbReference type="ARBA" id="ARBA00023136"/>
    </source>
</evidence>
<protein>
    <submittedName>
        <fullName evidence="15">Olfactory receptor 52D1-like</fullName>
    </submittedName>
</protein>
<dbReference type="PANTHER" id="PTHR26451:SF885">
    <property type="entry name" value="OLFACTORY RECEPTOR"/>
    <property type="match status" value="1"/>
</dbReference>
<organism evidence="15 16">
    <name type="scientific">Hippocampus comes</name>
    <name type="common">Tiger tail seahorse</name>
    <dbReference type="NCBI Taxonomy" id="109280"/>
    <lineage>
        <taxon>Eukaryota</taxon>
        <taxon>Metazoa</taxon>
        <taxon>Chordata</taxon>
        <taxon>Craniata</taxon>
        <taxon>Vertebrata</taxon>
        <taxon>Euteleostomi</taxon>
        <taxon>Actinopterygii</taxon>
        <taxon>Neopterygii</taxon>
        <taxon>Teleostei</taxon>
        <taxon>Neoteleostei</taxon>
        <taxon>Acanthomorphata</taxon>
        <taxon>Syngnathiaria</taxon>
        <taxon>Syngnathiformes</taxon>
        <taxon>Syngnathoidei</taxon>
        <taxon>Syngnathidae</taxon>
        <taxon>Hippocampus</taxon>
    </lineage>
</organism>
<evidence type="ECO:0000256" key="13">
    <source>
        <dbReference type="SAM" id="Phobius"/>
    </source>
</evidence>
<dbReference type="Gene3D" id="1.20.1070.10">
    <property type="entry name" value="Rhodopsin 7-helix transmembrane proteins"/>
    <property type="match status" value="1"/>
</dbReference>
<feature type="transmembrane region" description="Helical" evidence="13">
    <location>
        <begin position="104"/>
        <end position="125"/>
    </location>
</feature>
<keyword evidence="2" id="KW-1003">Cell membrane</keyword>
<dbReference type="InterPro" id="IPR017452">
    <property type="entry name" value="GPCR_Rhodpsn_7TM"/>
</dbReference>
<dbReference type="GO" id="GO:0004984">
    <property type="term" value="F:olfactory receptor activity"/>
    <property type="evidence" value="ECO:0007669"/>
    <property type="project" value="InterPro"/>
</dbReference>
<feature type="transmembrane region" description="Helical" evidence="13">
    <location>
        <begin position="266"/>
        <end position="287"/>
    </location>
</feature>
<dbReference type="InterPro" id="IPR000276">
    <property type="entry name" value="GPCR_Rhodpsn"/>
</dbReference>
<evidence type="ECO:0000256" key="1">
    <source>
        <dbReference type="ARBA" id="ARBA00004651"/>
    </source>
</evidence>
<evidence type="ECO:0000256" key="4">
    <source>
        <dbReference type="ARBA" id="ARBA00022692"/>
    </source>
</evidence>
<evidence type="ECO:0000256" key="7">
    <source>
        <dbReference type="ARBA" id="ARBA00023040"/>
    </source>
</evidence>
<accession>A0A3Q3D6F4</accession>
<dbReference type="GeneTree" id="ENSGT00950000183048"/>
<evidence type="ECO:0000256" key="9">
    <source>
        <dbReference type="ARBA" id="ARBA00023157"/>
    </source>
</evidence>
<keyword evidence="8 13" id="KW-0472">Membrane</keyword>
<evidence type="ECO:0000256" key="12">
    <source>
        <dbReference type="ARBA" id="ARBA00023224"/>
    </source>
</evidence>
<keyword evidence="7" id="KW-0297">G-protein coupled receptor</keyword>
<feature type="transmembrane region" description="Helical" evidence="13">
    <location>
        <begin position="28"/>
        <end position="51"/>
    </location>
</feature>
<dbReference type="PROSITE" id="PS50262">
    <property type="entry name" value="G_PROTEIN_RECEP_F1_2"/>
    <property type="match status" value="1"/>
</dbReference>
<feature type="transmembrane region" description="Helical" evidence="13">
    <location>
        <begin position="146"/>
        <end position="176"/>
    </location>
</feature>
<keyword evidence="5" id="KW-0552">Olfaction</keyword>
<feature type="transmembrane region" description="Helical" evidence="13">
    <location>
        <begin position="63"/>
        <end position="84"/>
    </location>
</feature>
<keyword evidence="16" id="KW-1185">Reference proteome</keyword>
<evidence type="ECO:0000256" key="10">
    <source>
        <dbReference type="ARBA" id="ARBA00023170"/>
    </source>
</evidence>
<evidence type="ECO:0000313" key="15">
    <source>
        <dbReference type="Ensembl" id="ENSHCOP00000004054.1"/>
    </source>
</evidence>
<dbReference type="Pfam" id="PF13853">
    <property type="entry name" value="7tm_4"/>
    <property type="match status" value="1"/>
</dbReference>
<keyword evidence="3" id="KW-0716">Sensory transduction</keyword>
<feature type="transmembrane region" description="Helical" evidence="13">
    <location>
        <begin position="196"/>
        <end position="220"/>
    </location>
</feature>
<dbReference type="PRINTS" id="PR00245">
    <property type="entry name" value="OLFACTORYR"/>
</dbReference>
<feature type="domain" description="G-protein coupled receptors family 1 profile" evidence="14">
    <location>
        <begin position="43"/>
        <end position="293"/>
    </location>
</feature>
<dbReference type="FunFam" id="1.20.1070.10:FF:000024">
    <property type="entry name" value="Olfactory receptor"/>
    <property type="match status" value="1"/>
</dbReference>
<dbReference type="Proteomes" id="UP000264820">
    <property type="component" value="Unplaced"/>
</dbReference>
<dbReference type="GO" id="GO:0005549">
    <property type="term" value="F:odorant binding"/>
    <property type="evidence" value="ECO:0007669"/>
    <property type="project" value="TreeGrafter"/>
</dbReference>
<dbReference type="PANTHER" id="PTHR26451">
    <property type="entry name" value="G_PROTEIN_RECEP_F1_2 DOMAIN-CONTAINING PROTEIN"/>
    <property type="match status" value="1"/>
</dbReference>
<dbReference type="InterPro" id="IPR052921">
    <property type="entry name" value="GPCR1_Superfamily_Member"/>
</dbReference>
<proteinExistence type="predicted"/>
<dbReference type="GO" id="GO:0004930">
    <property type="term" value="F:G protein-coupled receptor activity"/>
    <property type="evidence" value="ECO:0007669"/>
    <property type="project" value="UniProtKB-KW"/>
</dbReference>